<comment type="caution">
    <text evidence="2">The sequence shown here is derived from an EMBL/GenBank/DDBJ whole genome shotgun (WGS) entry which is preliminary data.</text>
</comment>
<protein>
    <submittedName>
        <fullName evidence="2">Myo-inosose-2 dehydratase</fullName>
    </submittedName>
</protein>
<dbReference type="SUPFAM" id="SSF51658">
    <property type="entry name" value="Xylose isomerase-like"/>
    <property type="match status" value="1"/>
</dbReference>
<dbReference type="InterPro" id="IPR013022">
    <property type="entry name" value="Xyl_isomerase-like_TIM-brl"/>
</dbReference>
<dbReference type="InterPro" id="IPR036237">
    <property type="entry name" value="Xyl_isomerase-like_sf"/>
</dbReference>
<organism evidence="2 3">
    <name type="scientific">Pantoea rwandensis</name>
    <dbReference type="NCBI Taxonomy" id="1076550"/>
    <lineage>
        <taxon>Bacteria</taxon>
        <taxon>Pseudomonadati</taxon>
        <taxon>Pseudomonadota</taxon>
        <taxon>Gammaproteobacteria</taxon>
        <taxon>Enterobacterales</taxon>
        <taxon>Erwiniaceae</taxon>
        <taxon>Pantoea</taxon>
    </lineage>
</organism>
<dbReference type="PANTHER" id="PTHR12110">
    <property type="entry name" value="HYDROXYPYRUVATE ISOMERASE"/>
    <property type="match status" value="1"/>
</dbReference>
<name>A0A1X1D338_9GAMM</name>
<dbReference type="Gene3D" id="3.20.20.150">
    <property type="entry name" value="Divalent-metal-dependent TIM barrel enzymes"/>
    <property type="match status" value="1"/>
</dbReference>
<dbReference type="PANTHER" id="PTHR12110:SF41">
    <property type="entry name" value="INOSOSE DEHYDRATASE"/>
    <property type="match status" value="1"/>
</dbReference>
<evidence type="ECO:0000313" key="2">
    <source>
        <dbReference type="EMBL" id="ORM71098.1"/>
    </source>
</evidence>
<dbReference type="Pfam" id="PF01261">
    <property type="entry name" value="AP_endonuc_2"/>
    <property type="match status" value="1"/>
</dbReference>
<dbReference type="InterPro" id="IPR030823">
    <property type="entry name" value="IolE/MocC"/>
</dbReference>
<sequence>MNKTIKAPRLSVRVAISPLSWANEVIEEFGKDATADICLTGALAAGYEGVEMSRLFPRNPDELNTLLSGYQLSLASGWHSGFLAERSVDEELTAVHEFATLLQKTGAQVMVYGECAAMAENALDVPMSRRRRLNPEQMAAYGARLTEFAKELAQRYGLAMAYHHHLMMVVETLDEVRQLMAATGDEVGLLLDTGHALTGGFSYVDLINEFGPRIKHIHLKDVRTPILDTVRSEDLSFNEAVRTGMFTIPGDGAIDFQPLFEFINSSGYQGWVVVEAEQDPSLERPDITVARARDWLSTILPARA</sequence>
<dbReference type="EMBL" id="MLFR01000002">
    <property type="protein sequence ID" value="ORM71098.1"/>
    <property type="molecule type" value="Genomic_DNA"/>
</dbReference>
<dbReference type="NCBIfam" id="TIGR04379">
    <property type="entry name" value="myo_inos_iolE"/>
    <property type="match status" value="1"/>
</dbReference>
<gene>
    <name evidence="2" type="ORF">HA51_04220</name>
</gene>
<feature type="domain" description="Xylose isomerase-like TIM barrel" evidence="1">
    <location>
        <begin position="42"/>
        <end position="296"/>
    </location>
</feature>
<dbReference type="AlphaFoldDB" id="A0A1X1D338"/>
<evidence type="ECO:0000259" key="1">
    <source>
        <dbReference type="Pfam" id="PF01261"/>
    </source>
</evidence>
<reference evidence="2 3" key="1">
    <citation type="journal article" date="2017" name="Antonie Van Leeuwenhoek">
        <title>Phylogenomic resolution of the bacterial genus Pantoea and its relationship with Erwinia and Tatumella.</title>
        <authorList>
            <person name="Palmer M."/>
            <person name="Steenkamp E.T."/>
            <person name="Coetzee M.P."/>
            <person name="Chan W.Y."/>
            <person name="van Zyl E."/>
            <person name="De Maayer P."/>
            <person name="Coutinho T.A."/>
            <person name="Blom J."/>
            <person name="Smits T.H."/>
            <person name="Duffy B."/>
            <person name="Venter S.N."/>
        </authorList>
    </citation>
    <scope>NUCLEOTIDE SEQUENCE [LARGE SCALE GENOMIC DNA]</scope>
    <source>
        <strain evidence="2 3">LMG 26275</strain>
    </source>
</reference>
<evidence type="ECO:0000313" key="3">
    <source>
        <dbReference type="Proteomes" id="UP000193558"/>
    </source>
</evidence>
<dbReference type="Proteomes" id="UP000193558">
    <property type="component" value="Unassembled WGS sequence"/>
</dbReference>
<accession>A0A1X1D338</accession>
<dbReference type="OrthoDB" id="9804047at2"/>
<dbReference type="InterPro" id="IPR050312">
    <property type="entry name" value="IolE/XylAMocC-like"/>
</dbReference>
<dbReference type="RefSeq" id="WP_084932304.1">
    <property type="nucleotide sequence ID" value="NZ_MLFR01000002.1"/>
</dbReference>
<proteinExistence type="predicted"/>